<dbReference type="EMBL" id="MU006724">
    <property type="protein sequence ID" value="KAF2625767.1"/>
    <property type="molecule type" value="Genomic_DNA"/>
</dbReference>
<reference evidence="1" key="1">
    <citation type="journal article" date="2020" name="Stud. Mycol.">
        <title>101 Dothideomycetes genomes: a test case for predicting lifestyles and emergence of pathogens.</title>
        <authorList>
            <person name="Haridas S."/>
            <person name="Albert R."/>
            <person name="Binder M."/>
            <person name="Bloem J."/>
            <person name="Labutti K."/>
            <person name="Salamov A."/>
            <person name="Andreopoulos B."/>
            <person name="Baker S."/>
            <person name="Barry K."/>
            <person name="Bills G."/>
            <person name="Bluhm B."/>
            <person name="Cannon C."/>
            <person name="Castanera R."/>
            <person name="Culley D."/>
            <person name="Daum C."/>
            <person name="Ezra D."/>
            <person name="Gonzalez J."/>
            <person name="Henrissat B."/>
            <person name="Kuo A."/>
            <person name="Liang C."/>
            <person name="Lipzen A."/>
            <person name="Lutzoni F."/>
            <person name="Magnuson J."/>
            <person name="Mondo S."/>
            <person name="Nolan M."/>
            <person name="Ohm R."/>
            <person name="Pangilinan J."/>
            <person name="Park H.-J."/>
            <person name="Ramirez L."/>
            <person name="Alfaro M."/>
            <person name="Sun H."/>
            <person name="Tritt A."/>
            <person name="Yoshinaga Y."/>
            <person name="Zwiers L.-H."/>
            <person name="Turgeon B."/>
            <person name="Goodwin S."/>
            <person name="Spatafora J."/>
            <person name="Crous P."/>
            <person name="Grigoriev I."/>
        </authorList>
    </citation>
    <scope>NUCLEOTIDE SEQUENCE</scope>
    <source>
        <strain evidence="1">CBS 525.71</strain>
    </source>
</reference>
<gene>
    <name evidence="1" type="ORF">BU25DRAFT_492674</name>
</gene>
<evidence type="ECO:0000313" key="2">
    <source>
        <dbReference type="Proteomes" id="UP000799754"/>
    </source>
</evidence>
<protein>
    <submittedName>
        <fullName evidence="1">Uncharacterized protein</fullName>
    </submittedName>
</protein>
<name>A0ACB6RWY3_9PLEO</name>
<accession>A0ACB6RWY3</accession>
<keyword evidence="2" id="KW-1185">Reference proteome</keyword>
<dbReference type="Proteomes" id="UP000799754">
    <property type="component" value="Unassembled WGS sequence"/>
</dbReference>
<sequence length="917" mass="100372">MSGLEVVGLTASIVQLGGAGAELSKALYVFLRSATRAESEIADLAEDIGSTCTALDSVKDVLKSTGTTSTFSQDAISRAFHIIRSCNTIFSEISAILEKGRKTQQDGTKRVTFWGKCSWPLKEKDVRDLSRRLQGLKLSLLLLLNVLQLAQGQVRGQLESELQEKSETIRRLWAQLESFVAKANIQGSASGLEPTTLLTPSPTPSLPTLSMAALPATSTFQSIQSTPHLESGVCSANVHTPGAPDGSTTSPKTRALDDENDEHLTLDELAKCANHVHSLLQHITDLQNGLKTGRDVGSHRKRRLHKTYQRYRREFMSDILSPELPYSMRLATKSGPYQLESNSKSQRKPTQTLNHRIAPASNAFRQGTSDLMLVDNVLQDEDWNDSLTLFCDGGLLVDSPPTELHSRDIEGSFSSEIHSSFRYATPIPTSPTERDRKKHRPKEARSTQGDWELIREMDPDRPDLAIAIAQEALNPDPETTKSSDEEMVDLFGPSDSPVPAHARDMVAPSINVRSDSLADATRDPIALAEERRASHTLHATSTGSCLDSVRFNTSINAFVYGSALNNTSSHPSTNGNHLSGSSTIAPHLRGFGLSPPTGWHGQRLPPLQTLQPPPELEASPSQRLLPVTQFDDIVHPATTESQNSSQPQKSQDSPAESNGNEAASKQDSRRINYALKPKISPSIKHLSFPGENGISNNTQALLQASRSQYRDDDGSTTSGISYPVPLSTSLTSKRTSFKLAEQGRRNRINTALQDLQDLLPSSSGTIAEFKSSKATKVESAVEYIKQLKEELLAKDELLQRNGLTSKRKYDTSSSSSPETDSTDGDCPRKKAKVRPYSRDENASACRLEQHEVKARPAPEEAKKTDGPGLEDNAWRSDDMFEAGGLDLLLRYGDHEANRNKDIVEVLLKEWTVPVAGV</sequence>
<proteinExistence type="predicted"/>
<evidence type="ECO:0000313" key="1">
    <source>
        <dbReference type="EMBL" id="KAF2625767.1"/>
    </source>
</evidence>
<comment type="caution">
    <text evidence="1">The sequence shown here is derived from an EMBL/GenBank/DDBJ whole genome shotgun (WGS) entry which is preliminary data.</text>
</comment>
<organism evidence="1 2">
    <name type="scientific">Macroventuria anomochaeta</name>
    <dbReference type="NCBI Taxonomy" id="301207"/>
    <lineage>
        <taxon>Eukaryota</taxon>
        <taxon>Fungi</taxon>
        <taxon>Dikarya</taxon>
        <taxon>Ascomycota</taxon>
        <taxon>Pezizomycotina</taxon>
        <taxon>Dothideomycetes</taxon>
        <taxon>Pleosporomycetidae</taxon>
        <taxon>Pleosporales</taxon>
        <taxon>Pleosporineae</taxon>
        <taxon>Didymellaceae</taxon>
        <taxon>Macroventuria</taxon>
    </lineage>
</organism>